<dbReference type="AlphaFoldDB" id="A0A238UBH8"/>
<dbReference type="InterPro" id="IPR036074">
    <property type="entry name" value="CbiD_sf"/>
</dbReference>
<comment type="similarity">
    <text evidence="5">Belongs to the CbiD family.</text>
</comment>
<sequence length="366" mass="40265">MSDLQEIPDKPLRKGYTTGACATACVKGALLGLISQKKQEKVSVMLPVGETATFYLKDAIISEDKSAITTIKDAGDDPDVTHLAEITTTVSFNTTKEIIFKRGEGVGLVTLPGLEIAVGEPAINPVPRKMMTTVCHKMLSDYNLTDKGVTIEISVKDGEKLAKRTLNSRLGILHGISILGTSGIVTPFSAASYIASIQQGIDVALANNETRLLINSGARSEKALRSTFPDFPEVACIHYGNWIQETFEKIHKEKAIKVVNMGIMLGKASKLAKGHTNTHSNKTTWDKNFIYKLALDSGYNEEISSKVLALNMAGRLQEIFTFDAEEPFYQMLLQKCYEHCYKIAPNVILNLYLINNNNQIISYKKV</sequence>
<evidence type="ECO:0000313" key="7">
    <source>
        <dbReference type="Proteomes" id="UP000215214"/>
    </source>
</evidence>
<dbReference type="NCBIfam" id="NF000849">
    <property type="entry name" value="PRK00075.1-1"/>
    <property type="match status" value="1"/>
</dbReference>
<dbReference type="Proteomes" id="UP000215214">
    <property type="component" value="Chromosome TJEJU"/>
</dbReference>
<name>A0A238UBH8_9FLAO</name>
<keyword evidence="3 5" id="KW-0808">Transferase</keyword>
<dbReference type="RefSeq" id="WP_095073219.1">
    <property type="nucleotide sequence ID" value="NZ_LT899436.1"/>
</dbReference>
<dbReference type="GO" id="GO:0032259">
    <property type="term" value="P:methylation"/>
    <property type="evidence" value="ECO:0007669"/>
    <property type="project" value="UniProtKB-KW"/>
</dbReference>
<dbReference type="PIRSF" id="PIRSF026782">
    <property type="entry name" value="CbiD"/>
    <property type="match status" value="1"/>
</dbReference>
<dbReference type="EC" id="2.1.1.195" evidence="5"/>
<evidence type="ECO:0000256" key="3">
    <source>
        <dbReference type="ARBA" id="ARBA00022679"/>
    </source>
</evidence>
<dbReference type="InterPro" id="IPR002748">
    <property type="entry name" value="CbiD"/>
</dbReference>
<evidence type="ECO:0000256" key="1">
    <source>
        <dbReference type="ARBA" id="ARBA00022573"/>
    </source>
</evidence>
<keyword evidence="4 5" id="KW-0949">S-adenosyl-L-methionine</keyword>
<dbReference type="EMBL" id="LT899436">
    <property type="protein sequence ID" value="SNR16567.1"/>
    <property type="molecule type" value="Genomic_DNA"/>
</dbReference>
<proteinExistence type="inferred from homology"/>
<dbReference type="HAMAP" id="MF_00787">
    <property type="entry name" value="CbiD"/>
    <property type="match status" value="1"/>
</dbReference>
<dbReference type="KEGG" id="tje:TJEJU_2898"/>
<comment type="catalytic activity">
    <reaction evidence="5">
        <text>Co-precorrin-5B + S-adenosyl-L-methionine = Co-precorrin-6A + S-adenosyl-L-homocysteine</text>
        <dbReference type="Rhea" id="RHEA:26285"/>
        <dbReference type="ChEBI" id="CHEBI:57856"/>
        <dbReference type="ChEBI" id="CHEBI:59789"/>
        <dbReference type="ChEBI" id="CHEBI:60063"/>
        <dbReference type="ChEBI" id="CHEBI:60064"/>
        <dbReference type="EC" id="2.1.1.195"/>
    </reaction>
</comment>
<dbReference type="NCBIfam" id="TIGR00312">
    <property type="entry name" value="cbiD"/>
    <property type="match status" value="1"/>
</dbReference>
<dbReference type="UniPathway" id="UPA00148">
    <property type="reaction ID" value="UER00227"/>
</dbReference>
<gene>
    <name evidence="5" type="primary">cbiD</name>
    <name evidence="6" type="ORF">TJEJU_2898</name>
</gene>
<comment type="function">
    <text evidence="5">Catalyzes the methylation of C-1 in cobalt-precorrin-5B to form cobalt-precorrin-6A.</text>
</comment>
<dbReference type="PANTHER" id="PTHR35863">
    <property type="entry name" value="COBALT-PRECORRIN-5B C(1)-METHYLTRANSFERASE"/>
    <property type="match status" value="1"/>
</dbReference>
<dbReference type="Gene3D" id="3.30.2110.10">
    <property type="entry name" value="CbiD-like"/>
    <property type="match status" value="1"/>
</dbReference>
<evidence type="ECO:0000256" key="5">
    <source>
        <dbReference type="HAMAP-Rule" id="MF_00787"/>
    </source>
</evidence>
<evidence type="ECO:0000256" key="4">
    <source>
        <dbReference type="ARBA" id="ARBA00022691"/>
    </source>
</evidence>
<keyword evidence="7" id="KW-1185">Reference proteome</keyword>
<dbReference type="GO" id="GO:0043780">
    <property type="term" value="F:cobalt-precorrin-5B C1-methyltransferase activity"/>
    <property type="evidence" value="ECO:0007669"/>
    <property type="project" value="RHEA"/>
</dbReference>
<dbReference type="OrthoDB" id="6439987at2"/>
<comment type="pathway">
    <text evidence="5">Cofactor biosynthesis; adenosylcobalamin biosynthesis; cob(II)yrinate a,c-diamide from sirohydrochlorin (anaerobic route): step 6/10.</text>
</comment>
<keyword evidence="2 5" id="KW-0489">Methyltransferase</keyword>
<dbReference type="Pfam" id="PF01888">
    <property type="entry name" value="CbiD"/>
    <property type="match status" value="1"/>
</dbReference>
<dbReference type="GO" id="GO:0019251">
    <property type="term" value="P:anaerobic cobalamin biosynthetic process"/>
    <property type="evidence" value="ECO:0007669"/>
    <property type="project" value="UniProtKB-UniRule"/>
</dbReference>
<keyword evidence="1 5" id="KW-0169">Cobalamin biosynthesis</keyword>
<dbReference type="SUPFAM" id="SSF111342">
    <property type="entry name" value="CbiD-like"/>
    <property type="match status" value="1"/>
</dbReference>
<evidence type="ECO:0000256" key="2">
    <source>
        <dbReference type="ARBA" id="ARBA00022603"/>
    </source>
</evidence>
<protein>
    <recommendedName>
        <fullName evidence="5">Cobalt-precorrin-5B C(1)-methyltransferase</fullName>
        <ecNumber evidence="5">2.1.1.195</ecNumber>
    </recommendedName>
    <alternativeName>
        <fullName evidence="5">Cobalt-precorrin-6A synthase</fullName>
    </alternativeName>
</protein>
<reference evidence="6 7" key="1">
    <citation type="submission" date="2017-07" db="EMBL/GenBank/DDBJ databases">
        <authorList>
            <person name="Sun Z.S."/>
            <person name="Albrecht U."/>
            <person name="Echele G."/>
            <person name="Lee C.C."/>
        </authorList>
    </citation>
    <scope>NUCLEOTIDE SEQUENCE [LARGE SCALE GENOMIC DNA]</scope>
    <source>
        <strain evidence="7">type strain: KCTC 22618</strain>
    </source>
</reference>
<evidence type="ECO:0000313" key="6">
    <source>
        <dbReference type="EMBL" id="SNR16567.1"/>
    </source>
</evidence>
<organism evidence="6 7">
    <name type="scientific">Tenacibaculum jejuense</name>
    <dbReference type="NCBI Taxonomy" id="584609"/>
    <lineage>
        <taxon>Bacteria</taxon>
        <taxon>Pseudomonadati</taxon>
        <taxon>Bacteroidota</taxon>
        <taxon>Flavobacteriia</taxon>
        <taxon>Flavobacteriales</taxon>
        <taxon>Flavobacteriaceae</taxon>
        <taxon>Tenacibaculum</taxon>
    </lineage>
</organism>
<dbReference type="PANTHER" id="PTHR35863:SF1">
    <property type="entry name" value="COBALT-PRECORRIN-5B C(1)-METHYLTRANSFERASE"/>
    <property type="match status" value="1"/>
</dbReference>
<accession>A0A238UBH8</accession>